<proteinExistence type="predicted"/>
<accession>A0A8H2WS46</accession>
<dbReference type="Proteomes" id="UP000663888">
    <property type="component" value="Unassembled WGS sequence"/>
</dbReference>
<dbReference type="EMBL" id="CAJMWX010000025">
    <property type="protein sequence ID" value="CAE6397263.1"/>
    <property type="molecule type" value="Genomic_DNA"/>
</dbReference>
<organism evidence="1 2">
    <name type="scientific">Rhizoctonia solani</name>
    <dbReference type="NCBI Taxonomy" id="456999"/>
    <lineage>
        <taxon>Eukaryota</taxon>
        <taxon>Fungi</taxon>
        <taxon>Dikarya</taxon>
        <taxon>Basidiomycota</taxon>
        <taxon>Agaricomycotina</taxon>
        <taxon>Agaricomycetes</taxon>
        <taxon>Cantharellales</taxon>
        <taxon>Ceratobasidiaceae</taxon>
        <taxon>Rhizoctonia</taxon>
    </lineage>
</organism>
<evidence type="ECO:0000313" key="1">
    <source>
        <dbReference type="EMBL" id="CAE6397263.1"/>
    </source>
</evidence>
<evidence type="ECO:0000313" key="2">
    <source>
        <dbReference type="Proteomes" id="UP000663888"/>
    </source>
</evidence>
<comment type="caution">
    <text evidence="1">The sequence shown here is derived from an EMBL/GenBank/DDBJ whole genome shotgun (WGS) entry which is preliminary data.</text>
</comment>
<name>A0A8H2WS46_9AGAM</name>
<gene>
    <name evidence="1" type="ORF">RDB_LOCUS1317</name>
</gene>
<reference evidence="1" key="1">
    <citation type="submission" date="2021-01" db="EMBL/GenBank/DDBJ databases">
        <authorList>
            <person name="Kaushik A."/>
        </authorList>
    </citation>
    <scope>NUCLEOTIDE SEQUENCE</scope>
    <source>
        <strain evidence="1">AG4-R118</strain>
    </source>
</reference>
<sequence>MERLLNDPFPDGLAVLLLRFLRQEPVLDAVDLIPPLLNASFSKIWSEIDTAKDASINLSENVNLIRYTTELFDLIERIYQVYAGTHEVLYPITQTLVNNDFVNLFGRITLLPLSVRSPIGTLANSRFIPLGSKERYLIQHTHDKGDVESFIDMDDMQDPHGLARSWFDLIFGDLHTSELSSEMRGSLNGVFDSFYPDWTKMRRCFTANFPQHSVSSKAFKQQVKGSLVAWGNFARSFGYEGRASKVEFLCMYPRCAGASMEESGQQMVCGRCMDTPYCSTLCQSK</sequence>
<protein>
    <submittedName>
        <fullName evidence="1">Uncharacterized protein</fullName>
    </submittedName>
</protein>
<dbReference type="AlphaFoldDB" id="A0A8H2WS46"/>